<dbReference type="EMBL" id="ABYI02000036">
    <property type="protein sequence ID" value="EEG72749.1"/>
    <property type="molecule type" value="Genomic_DNA"/>
</dbReference>
<proteinExistence type="predicted"/>
<keyword evidence="1" id="KW-0472">Membrane</keyword>
<feature type="transmembrane region" description="Helical" evidence="1">
    <location>
        <begin position="20"/>
        <end position="40"/>
    </location>
</feature>
<feature type="transmembrane region" description="Helical" evidence="1">
    <location>
        <begin position="52"/>
        <end position="71"/>
    </location>
</feature>
<evidence type="ECO:0008006" key="4">
    <source>
        <dbReference type="Google" id="ProtNLM"/>
    </source>
</evidence>
<evidence type="ECO:0000313" key="3">
    <source>
        <dbReference type="Proteomes" id="UP000004893"/>
    </source>
</evidence>
<dbReference type="Proteomes" id="UP000004893">
    <property type="component" value="Unassembled WGS sequence"/>
</dbReference>
<dbReference type="InterPro" id="IPR032111">
    <property type="entry name" value="Clostridium_phage_holin"/>
</dbReference>
<protein>
    <recommendedName>
        <fullName evidence="4">Holin</fullName>
    </recommendedName>
</protein>
<evidence type="ECO:0000313" key="2">
    <source>
        <dbReference type="EMBL" id="EEG72749.1"/>
    </source>
</evidence>
<name>C0C4Y0_9FIRM</name>
<organism evidence="2 3">
    <name type="scientific">[Clostridium] hylemonae DSM 15053</name>
    <dbReference type="NCBI Taxonomy" id="553973"/>
    <lineage>
        <taxon>Bacteria</taxon>
        <taxon>Bacillati</taxon>
        <taxon>Bacillota</taxon>
        <taxon>Clostridia</taxon>
        <taxon>Lachnospirales</taxon>
        <taxon>Lachnospiraceae</taxon>
    </lineage>
</organism>
<reference evidence="2" key="1">
    <citation type="submission" date="2009-02" db="EMBL/GenBank/DDBJ databases">
        <authorList>
            <person name="Fulton L."/>
            <person name="Clifton S."/>
            <person name="Fulton B."/>
            <person name="Xu J."/>
            <person name="Minx P."/>
            <person name="Pepin K.H."/>
            <person name="Johnson M."/>
            <person name="Bhonagiri V."/>
            <person name="Nash W.E."/>
            <person name="Mardis E.R."/>
            <person name="Wilson R.K."/>
        </authorList>
    </citation>
    <scope>NUCLEOTIDE SEQUENCE [LARGE SCALE GENOMIC DNA]</scope>
    <source>
        <strain evidence="2">DSM 15053</strain>
    </source>
</reference>
<dbReference type="AlphaFoldDB" id="C0C4Y0"/>
<feature type="transmembrane region" description="Helical" evidence="1">
    <location>
        <begin position="83"/>
        <end position="102"/>
    </location>
</feature>
<dbReference type="eggNOG" id="ENOG5032SA4">
    <property type="taxonomic scope" value="Bacteria"/>
</dbReference>
<keyword evidence="3" id="KW-1185">Reference proteome</keyword>
<accession>C0C4Y0</accession>
<comment type="caution">
    <text evidence="2">The sequence shown here is derived from an EMBL/GenBank/DDBJ whole genome shotgun (WGS) entry which is preliminary data.</text>
</comment>
<dbReference type="Pfam" id="PF16079">
    <property type="entry name" value="Phage_holin_5_2"/>
    <property type="match status" value="1"/>
</dbReference>
<dbReference type="HOGENOM" id="CLU_168120_0_0_9"/>
<keyword evidence="1" id="KW-0812">Transmembrane</keyword>
<keyword evidence="1" id="KW-1133">Transmembrane helix</keyword>
<reference evidence="2" key="2">
    <citation type="submission" date="2013-06" db="EMBL/GenBank/DDBJ databases">
        <title>Draft genome sequence of Clostridium hylemonae (DSM 15053).</title>
        <authorList>
            <person name="Sudarsanam P."/>
            <person name="Ley R."/>
            <person name="Guruge J."/>
            <person name="Turnbaugh P.J."/>
            <person name="Mahowald M."/>
            <person name="Liep D."/>
            <person name="Gordon J."/>
        </authorList>
    </citation>
    <scope>NUCLEOTIDE SEQUENCE</scope>
    <source>
        <strain evidence="2">DSM 15053</strain>
    </source>
</reference>
<gene>
    <name evidence="2" type="ORF">CLOHYLEM_07148</name>
</gene>
<sequence>MICRTLLAASRRRKKIMEQIMNYIKPELMTVAIALYFLGMWFKQAAFLKDKYIPLVLGIIGIFMCGIWIMATASCATARDIAIALFTAVVQGILAAGVSTYINQLIKQAGKTEE</sequence>
<evidence type="ECO:0000256" key="1">
    <source>
        <dbReference type="SAM" id="Phobius"/>
    </source>
</evidence>